<feature type="region of interest" description="Disordered" evidence="3">
    <location>
        <begin position="537"/>
        <end position="583"/>
    </location>
</feature>
<dbReference type="EMBL" id="KB096134">
    <property type="protein sequence ID" value="ESO08073.1"/>
    <property type="molecule type" value="Genomic_DNA"/>
</dbReference>
<accession>T1FSD5</accession>
<proteinExistence type="predicted"/>
<feature type="region of interest" description="Disordered" evidence="3">
    <location>
        <begin position="620"/>
        <end position="673"/>
    </location>
</feature>
<evidence type="ECO:0000313" key="6">
    <source>
        <dbReference type="EnsemblMetazoa" id="HelroP190872"/>
    </source>
</evidence>
<dbReference type="EnsemblMetazoa" id="HelroT190872">
    <property type="protein sequence ID" value="HelroP190872"/>
    <property type="gene ID" value="HelroG190872"/>
</dbReference>
<gene>
    <name evidence="6" type="primary">20211732</name>
    <name evidence="5" type="ORF">HELRODRAFT_190872</name>
</gene>
<evidence type="ECO:0000256" key="3">
    <source>
        <dbReference type="SAM" id="MobiDB-lite"/>
    </source>
</evidence>
<evidence type="ECO:0000256" key="4">
    <source>
        <dbReference type="SAM" id="Phobius"/>
    </source>
</evidence>
<keyword evidence="1" id="KW-0732">Signal</keyword>
<dbReference type="CTD" id="20211732"/>
<name>T1FSD5_HELRO</name>
<evidence type="ECO:0000313" key="5">
    <source>
        <dbReference type="EMBL" id="ESO08073.1"/>
    </source>
</evidence>
<keyword evidence="4" id="KW-0812">Transmembrane</keyword>
<reference evidence="7" key="1">
    <citation type="submission" date="2012-12" db="EMBL/GenBank/DDBJ databases">
        <authorList>
            <person name="Hellsten U."/>
            <person name="Grimwood J."/>
            <person name="Chapman J.A."/>
            <person name="Shapiro H."/>
            <person name="Aerts A."/>
            <person name="Otillar R.P."/>
            <person name="Terry A.Y."/>
            <person name="Boore J.L."/>
            <person name="Simakov O."/>
            <person name="Marletaz F."/>
            <person name="Cho S.-J."/>
            <person name="Edsinger-Gonzales E."/>
            <person name="Havlak P."/>
            <person name="Kuo D.-H."/>
            <person name="Larsson T."/>
            <person name="Lv J."/>
            <person name="Arendt D."/>
            <person name="Savage R."/>
            <person name="Osoegawa K."/>
            <person name="de Jong P."/>
            <person name="Lindberg D.R."/>
            <person name="Seaver E.C."/>
            <person name="Weisblat D.A."/>
            <person name="Putnam N.H."/>
            <person name="Grigoriev I.V."/>
            <person name="Rokhsar D.S."/>
        </authorList>
    </citation>
    <scope>NUCLEOTIDE SEQUENCE</scope>
</reference>
<keyword evidence="4" id="KW-1133">Transmembrane helix</keyword>
<reference evidence="5 7" key="2">
    <citation type="journal article" date="2013" name="Nature">
        <title>Insights into bilaterian evolution from three spiralian genomes.</title>
        <authorList>
            <person name="Simakov O."/>
            <person name="Marletaz F."/>
            <person name="Cho S.J."/>
            <person name="Edsinger-Gonzales E."/>
            <person name="Havlak P."/>
            <person name="Hellsten U."/>
            <person name="Kuo D.H."/>
            <person name="Larsson T."/>
            <person name="Lv J."/>
            <person name="Arendt D."/>
            <person name="Savage R."/>
            <person name="Osoegawa K."/>
            <person name="de Jong P."/>
            <person name="Grimwood J."/>
            <person name="Chapman J.A."/>
            <person name="Shapiro H."/>
            <person name="Aerts A."/>
            <person name="Otillar R.P."/>
            <person name="Terry A.Y."/>
            <person name="Boore J.L."/>
            <person name="Grigoriev I.V."/>
            <person name="Lindberg D.R."/>
            <person name="Seaver E.C."/>
            <person name="Weisblat D.A."/>
            <person name="Putnam N.H."/>
            <person name="Rokhsar D.S."/>
        </authorList>
    </citation>
    <scope>NUCLEOTIDE SEQUENCE</scope>
</reference>
<organism evidence="6 7">
    <name type="scientific">Helobdella robusta</name>
    <name type="common">Californian leech</name>
    <dbReference type="NCBI Taxonomy" id="6412"/>
    <lineage>
        <taxon>Eukaryota</taxon>
        <taxon>Metazoa</taxon>
        <taxon>Spiralia</taxon>
        <taxon>Lophotrochozoa</taxon>
        <taxon>Annelida</taxon>
        <taxon>Clitellata</taxon>
        <taxon>Hirudinea</taxon>
        <taxon>Rhynchobdellida</taxon>
        <taxon>Glossiphoniidae</taxon>
        <taxon>Helobdella</taxon>
    </lineage>
</organism>
<dbReference type="RefSeq" id="XP_009013862.1">
    <property type="nucleotide sequence ID" value="XM_009015614.1"/>
</dbReference>
<evidence type="ECO:0000256" key="2">
    <source>
        <dbReference type="ARBA" id="ARBA00023157"/>
    </source>
</evidence>
<feature type="compositionally biased region" description="Low complexity" evidence="3">
    <location>
        <begin position="702"/>
        <end position="711"/>
    </location>
</feature>
<dbReference type="PANTHER" id="PTHR14002:SF45">
    <property type="entry name" value="ZP DOMAIN-CONTAINING PROTEIN"/>
    <property type="match status" value="1"/>
</dbReference>
<evidence type="ECO:0000256" key="1">
    <source>
        <dbReference type="ARBA" id="ARBA00022729"/>
    </source>
</evidence>
<keyword evidence="7" id="KW-1185">Reference proteome</keyword>
<feature type="compositionally biased region" description="Low complexity" evidence="3">
    <location>
        <begin position="645"/>
        <end position="664"/>
    </location>
</feature>
<feature type="compositionally biased region" description="Basic residues" evidence="3">
    <location>
        <begin position="729"/>
        <end position="738"/>
    </location>
</feature>
<sequence>MAISPPPTPTPQHAFCLKFFHSPCCFSSQQVEIHRVTHSSLSDKYFHVVELIEPYISPSGQHHKIGRGRYIPVEVNVDYLNPQQARFDQRLNIMLMSRAPVVWYIYCKGNDRFQFIVSGKARDLEESLSEWGSAVEEIPDNATGESYLQWATESYGKPLYYTRVKKANKIQILIGAMKTGRRKPVTDDVPVFKGRQVSRLDDDYVVPTVNHMVEFVRNYFVVNCHNDVLDVVLPYYNLKYNPRKYYFTLSDVSCKPDVLPEAFHWRTSVGKCGTKADENTPKMIRNEVEIGTFGVGINILIHEYMSSTREFLDYKSPTTLPIYCKTNNLHDILFQPPQTEVSYRAYGYRDDGSYPNYPINLKNDKILFLIADLRIKVKVEPFVRARFDNCWAETAGDSEDANITRIELLRDGCMLDEDMLAWKWRVSNHKGFIIGEYLTQDRIHRNLNDYLTSFHAGVANERHDDLWLEEGLQYNYRPLSVTNNSTVVKCTVSMCVKSRHDSVPGLLQCARGLRDKCRSPMLTKLFSDIANNGHHRNDVIDNNNNNNNNNNNHKNNTDIHNNNNNEEEEEEEEEVEIPPPTNVTMGPFVVVDGIFLRSNPVTTALSRPSNITNENYIFHFLGNQETPRPPPPTTPKTPRRRKINDSSNNITTNSHNGHNSHNNGKFSDDGYINKNAADDMHDVNDAYKNLRSHHGDNDPSNHNHNHPSVQNHNDDDDGGVGGMSDKNNHQYHLHHHHHTDVSDGSDDGGGVAEKVQLAESGDGGGKCNEGTIAVPTVVLIAIGAFGIGALLVGTLWCIHSRTGHRKKKVTGTSRCMPRATLIKKNAESTQGTLTNQTCCPTFANS</sequence>
<feature type="region of interest" description="Disordered" evidence="3">
    <location>
        <begin position="688"/>
        <end position="751"/>
    </location>
</feature>
<reference evidence="6" key="3">
    <citation type="submission" date="2015-06" db="UniProtKB">
        <authorList>
            <consortium name="EnsemblMetazoa"/>
        </authorList>
    </citation>
    <scope>IDENTIFICATION</scope>
</reference>
<feature type="transmembrane region" description="Helical" evidence="4">
    <location>
        <begin position="777"/>
        <end position="798"/>
    </location>
</feature>
<evidence type="ECO:0000313" key="7">
    <source>
        <dbReference type="Proteomes" id="UP000015101"/>
    </source>
</evidence>
<keyword evidence="2" id="KW-1015">Disulfide bond</keyword>
<evidence type="ECO:0008006" key="8">
    <source>
        <dbReference type="Google" id="ProtNLM"/>
    </source>
</evidence>
<dbReference type="KEGG" id="hro:HELRODRAFT_190872"/>
<dbReference type="PANTHER" id="PTHR14002">
    <property type="entry name" value="ENDOGLIN/TGF-BETA RECEPTOR TYPE III"/>
    <property type="match status" value="1"/>
</dbReference>
<dbReference type="HOGENOM" id="CLU_337167_0_0_1"/>
<dbReference type="InParanoid" id="T1FSD5"/>
<dbReference type="EMBL" id="AMQM01003396">
    <property type="status" value="NOT_ANNOTATED_CDS"/>
    <property type="molecule type" value="Genomic_DNA"/>
</dbReference>
<dbReference type="GeneID" id="20211732"/>
<dbReference type="Proteomes" id="UP000015101">
    <property type="component" value="Unassembled WGS sequence"/>
</dbReference>
<keyword evidence="4" id="KW-0472">Membrane</keyword>
<protein>
    <recommendedName>
        <fullName evidence="8">ZP domain-containing protein</fullName>
    </recommendedName>
</protein>
<dbReference type="AlphaFoldDB" id="T1FSD5"/>
<feature type="compositionally biased region" description="Low complexity" evidence="3">
    <location>
        <begin position="540"/>
        <end position="564"/>
    </location>
</feature>
<feature type="compositionally biased region" description="Acidic residues" evidence="3">
    <location>
        <begin position="565"/>
        <end position="576"/>
    </location>
</feature>